<feature type="chain" id="PRO_5040764416" evidence="1">
    <location>
        <begin position="21"/>
        <end position="86"/>
    </location>
</feature>
<accession>A0A9X1HXN5</accession>
<dbReference type="RefSeq" id="WP_226541341.1">
    <property type="nucleotide sequence ID" value="NZ_JAJAPW010000002.1"/>
</dbReference>
<reference evidence="2" key="1">
    <citation type="submission" date="2021-10" db="EMBL/GenBank/DDBJ databases">
        <title>Tamlana sargassums sp. nov., and Tamlana laminarinivorans sp. nov., two new bacteria isolated from the brown alga.</title>
        <authorList>
            <person name="Li J."/>
        </authorList>
    </citation>
    <scope>NUCLEOTIDE SEQUENCE</scope>
    <source>
        <strain evidence="2">PT2-4</strain>
    </source>
</reference>
<evidence type="ECO:0000313" key="3">
    <source>
        <dbReference type="Proteomes" id="UP001139199"/>
    </source>
</evidence>
<sequence length="86" mass="9407">MKKLLIGIFCVFAISAFSNTGNNVSNENKTEINIEDEEDFGCASDCVRSSRNAVMEAADEANQDVNSNPKYMTAYLALYSACYDGC</sequence>
<name>A0A9X1HXN5_9FLAO</name>
<feature type="signal peptide" evidence="1">
    <location>
        <begin position="1"/>
        <end position="20"/>
    </location>
</feature>
<gene>
    <name evidence="2" type="ORF">LG649_04310</name>
</gene>
<proteinExistence type="predicted"/>
<keyword evidence="1" id="KW-0732">Signal</keyword>
<protein>
    <submittedName>
        <fullName evidence="2">Uncharacterized protein</fullName>
    </submittedName>
</protein>
<comment type="caution">
    <text evidence="2">The sequence shown here is derived from an EMBL/GenBank/DDBJ whole genome shotgun (WGS) entry which is preliminary data.</text>
</comment>
<evidence type="ECO:0000313" key="2">
    <source>
        <dbReference type="EMBL" id="MCB4798053.1"/>
    </source>
</evidence>
<organism evidence="2 3">
    <name type="scientific">Neotamlana laminarinivorans</name>
    <dbReference type="NCBI Taxonomy" id="2883124"/>
    <lineage>
        <taxon>Bacteria</taxon>
        <taxon>Pseudomonadati</taxon>
        <taxon>Bacteroidota</taxon>
        <taxon>Flavobacteriia</taxon>
        <taxon>Flavobacteriales</taxon>
        <taxon>Flavobacteriaceae</taxon>
        <taxon>Neotamlana</taxon>
    </lineage>
</organism>
<keyword evidence="3" id="KW-1185">Reference proteome</keyword>
<evidence type="ECO:0000256" key="1">
    <source>
        <dbReference type="SAM" id="SignalP"/>
    </source>
</evidence>
<dbReference type="EMBL" id="JAJAPW010000002">
    <property type="protein sequence ID" value="MCB4798053.1"/>
    <property type="molecule type" value="Genomic_DNA"/>
</dbReference>
<dbReference type="Proteomes" id="UP001139199">
    <property type="component" value="Unassembled WGS sequence"/>
</dbReference>
<dbReference type="AlphaFoldDB" id="A0A9X1HXN5"/>